<dbReference type="RefSeq" id="WP_114243332.1">
    <property type="nucleotide sequence ID" value="NZ_CP027306.1"/>
</dbReference>
<dbReference type="SUPFAM" id="SSF55729">
    <property type="entry name" value="Acyl-CoA N-acyltransferases (Nat)"/>
    <property type="match status" value="1"/>
</dbReference>
<dbReference type="Gene3D" id="3.40.630.30">
    <property type="match status" value="1"/>
</dbReference>
<dbReference type="PANTHER" id="PTHR43441">
    <property type="entry name" value="RIBOSOMAL-PROTEIN-SERINE ACETYLTRANSFERASE"/>
    <property type="match status" value="1"/>
</dbReference>
<dbReference type="Pfam" id="PF13302">
    <property type="entry name" value="Acetyltransf_3"/>
    <property type="match status" value="1"/>
</dbReference>
<dbReference type="GO" id="GO:0005737">
    <property type="term" value="C:cytoplasm"/>
    <property type="evidence" value="ECO:0007669"/>
    <property type="project" value="TreeGrafter"/>
</dbReference>
<keyword evidence="2" id="KW-0808">Transferase</keyword>
<evidence type="ECO:0000259" key="1">
    <source>
        <dbReference type="PROSITE" id="PS51186"/>
    </source>
</evidence>
<evidence type="ECO:0000313" key="2">
    <source>
        <dbReference type="EMBL" id="AXE76670.1"/>
    </source>
</evidence>
<dbReference type="GO" id="GO:1990189">
    <property type="term" value="F:protein N-terminal-serine acetyltransferase activity"/>
    <property type="evidence" value="ECO:0007669"/>
    <property type="project" value="TreeGrafter"/>
</dbReference>
<dbReference type="InterPro" id="IPR000182">
    <property type="entry name" value="GNAT_dom"/>
</dbReference>
<dbReference type="Proteomes" id="UP000252698">
    <property type="component" value="Chromosome"/>
</dbReference>
<dbReference type="GeneID" id="95518216"/>
<dbReference type="InterPro" id="IPR016181">
    <property type="entry name" value="Acyl_CoA_acyltransferase"/>
</dbReference>
<protein>
    <submittedName>
        <fullName evidence="2">N-acetyltransferase</fullName>
    </submittedName>
</protein>
<dbReference type="KEGG" id="sata:C5746_06855"/>
<dbReference type="GO" id="GO:0008999">
    <property type="term" value="F:protein-N-terminal-alanine acetyltransferase activity"/>
    <property type="evidence" value="ECO:0007669"/>
    <property type="project" value="TreeGrafter"/>
</dbReference>
<evidence type="ECO:0000313" key="3">
    <source>
        <dbReference type="Proteomes" id="UP000252698"/>
    </source>
</evidence>
<sequence length="190" mass="21099">MFPETVLHSRRLILRAFDSSDIPDTHASCSDSLTQRWLPLPQPYTLDDATAWCTTTARAMRDSGDGIQFAITDASTKRLMGQVGLKKTDWRALVSEVGYWVSPWARGHGIAAEATRTLAHWLLTSQHFQRMELRAATENTASQAVALKAGFHREGNLRNAGFVHGARVDLVLFSLLPDDLGSSTDPTRHR</sequence>
<dbReference type="PROSITE" id="PS51186">
    <property type="entry name" value="GNAT"/>
    <property type="match status" value="1"/>
</dbReference>
<feature type="domain" description="N-acetyltransferase" evidence="1">
    <location>
        <begin position="12"/>
        <end position="177"/>
    </location>
</feature>
<dbReference type="InterPro" id="IPR051908">
    <property type="entry name" value="Ribosomal_N-acetyltransferase"/>
</dbReference>
<gene>
    <name evidence="2" type="ORF">C5746_06855</name>
</gene>
<reference evidence="2 3" key="1">
    <citation type="journal article" date="2018" name="Front. Microbiol.">
        <title>Genome Sequencing of Streptomyces atratus SCSIOZH16 and Activation Production of Nocardamine via Metabolic Engineering.</title>
        <authorList>
            <person name="Li Y."/>
            <person name="Zhang C."/>
            <person name="Liu C."/>
            <person name="Ju J."/>
            <person name="Ma J."/>
        </authorList>
    </citation>
    <scope>NUCLEOTIDE SEQUENCE [LARGE SCALE GENOMIC DNA]</scope>
    <source>
        <strain evidence="2 3">SCSIO_ZH16</strain>
    </source>
</reference>
<name>A0A2Z5J8N8_STRAR</name>
<accession>A0A2Z5J8N8</accession>
<dbReference type="EMBL" id="CP027306">
    <property type="protein sequence ID" value="AXE76670.1"/>
    <property type="molecule type" value="Genomic_DNA"/>
</dbReference>
<dbReference type="AlphaFoldDB" id="A0A2Z5J8N8"/>
<proteinExistence type="predicted"/>
<organism evidence="2 3">
    <name type="scientific">Streptomyces atratus</name>
    <dbReference type="NCBI Taxonomy" id="1893"/>
    <lineage>
        <taxon>Bacteria</taxon>
        <taxon>Bacillati</taxon>
        <taxon>Actinomycetota</taxon>
        <taxon>Actinomycetes</taxon>
        <taxon>Kitasatosporales</taxon>
        <taxon>Streptomycetaceae</taxon>
        <taxon>Streptomyces</taxon>
    </lineage>
</organism>
<dbReference type="PANTHER" id="PTHR43441:SF10">
    <property type="entry name" value="ACETYLTRANSFERASE"/>
    <property type="match status" value="1"/>
</dbReference>